<dbReference type="CDD" id="cd04301">
    <property type="entry name" value="NAT_SF"/>
    <property type="match status" value="1"/>
</dbReference>
<comment type="caution">
    <text evidence="4">The sequence shown here is derived from an EMBL/GenBank/DDBJ whole genome shotgun (WGS) entry which is preliminary data.</text>
</comment>
<accession>A0A417Y807</accession>
<dbReference type="EMBL" id="QXGH01000009">
    <property type="protein sequence ID" value="RHW28882.1"/>
    <property type="molecule type" value="Genomic_DNA"/>
</dbReference>
<name>A0A417Y807_9ACTN</name>
<dbReference type="InterPro" id="IPR016181">
    <property type="entry name" value="Acyl_CoA_acyltransferase"/>
</dbReference>
<keyword evidence="2" id="KW-0012">Acyltransferase</keyword>
<feature type="domain" description="N-acetyltransferase" evidence="3">
    <location>
        <begin position="1"/>
        <end position="156"/>
    </location>
</feature>
<dbReference type="Pfam" id="PF00583">
    <property type="entry name" value="Acetyltransf_1"/>
    <property type="match status" value="1"/>
</dbReference>
<dbReference type="SUPFAM" id="SSF55729">
    <property type="entry name" value="Acyl-CoA N-acyltransferases (Nat)"/>
    <property type="match status" value="1"/>
</dbReference>
<evidence type="ECO:0000256" key="1">
    <source>
        <dbReference type="ARBA" id="ARBA00022679"/>
    </source>
</evidence>
<dbReference type="GO" id="GO:0016747">
    <property type="term" value="F:acyltransferase activity, transferring groups other than amino-acyl groups"/>
    <property type="evidence" value="ECO:0007669"/>
    <property type="project" value="InterPro"/>
</dbReference>
<evidence type="ECO:0000313" key="4">
    <source>
        <dbReference type="EMBL" id="RHW28882.1"/>
    </source>
</evidence>
<dbReference type="InterPro" id="IPR050832">
    <property type="entry name" value="Bact_Acetyltransf"/>
</dbReference>
<dbReference type="InterPro" id="IPR000182">
    <property type="entry name" value="GNAT_dom"/>
</dbReference>
<dbReference type="PANTHER" id="PTHR43877">
    <property type="entry name" value="AMINOALKYLPHOSPHONATE N-ACETYLTRANSFERASE-RELATED-RELATED"/>
    <property type="match status" value="1"/>
</dbReference>
<dbReference type="RefSeq" id="WP_118922551.1">
    <property type="nucleotide sequence ID" value="NZ_QXGH01000009.1"/>
</dbReference>
<dbReference type="Gene3D" id="3.40.630.30">
    <property type="match status" value="1"/>
</dbReference>
<keyword evidence="5" id="KW-1185">Reference proteome</keyword>
<proteinExistence type="predicted"/>
<dbReference type="OrthoDB" id="9797178at2"/>
<dbReference type="AlphaFoldDB" id="A0A417Y807"/>
<sequence length="188" mass="19885">MQIRPADPDDSDAIGQVIANAFGDEGATVAAVWTDVVSRGLDRASLAAVEEGAVVGHVGLSHAWLDARERLVDVLVLSPLCVQPGRQGHGIGTALLAAALDSARALGAPAVFLEGDPRYYGARGFARASDHGCEAASRRTPDAACQVALLDAHEPWMTGRLIYRDVWWEHDCAGLRDPVLAEVERALG</sequence>
<gene>
    <name evidence="4" type="ORF">D0Z08_03305</name>
</gene>
<dbReference type="PROSITE" id="PS51186">
    <property type="entry name" value="GNAT"/>
    <property type="match status" value="1"/>
</dbReference>
<evidence type="ECO:0000256" key="2">
    <source>
        <dbReference type="ARBA" id="ARBA00023315"/>
    </source>
</evidence>
<dbReference type="Proteomes" id="UP000283644">
    <property type="component" value="Unassembled WGS sequence"/>
</dbReference>
<reference evidence="4 5" key="1">
    <citation type="submission" date="2018-09" db="EMBL/GenBank/DDBJ databases">
        <title>Genome sequencing of Nocardioides immobilis CCTCC AB 2017083 for comparison to Nocardioides silvaticus.</title>
        <authorList>
            <person name="Li C."/>
            <person name="Wang G."/>
        </authorList>
    </citation>
    <scope>NUCLEOTIDE SEQUENCE [LARGE SCALE GENOMIC DNA]</scope>
    <source>
        <strain evidence="4 5">CCTCC AB 2017083</strain>
    </source>
</reference>
<protein>
    <submittedName>
        <fullName evidence="4">GNAT family N-acetyltransferase</fullName>
    </submittedName>
</protein>
<evidence type="ECO:0000313" key="5">
    <source>
        <dbReference type="Proteomes" id="UP000283644"/>
    </source>
</evidence>
<evidence type="ECO:0000259" key="3">
    <source>
        <dbReference type="PROSITE" id="PS51186"/>
    </source>
</evidence>
<keyword evidence="1 4" id="KW-0808">Transferase</keyword>
<organism evidence="4 5">
    <name type="scientific">Nocardioides immobilis</name>
    <dbReference type="NCBI Taxonomy" id="2049295"/>
    <lineage>
        <taxon>Bacteria</taxon>
        <taxon>Bacillati</taxon>
        <taxon>Actinomycetota</taxon>
        <taxon>Actinomycetes</taxon>
        <taxon>Propionibacteriales</taxon>
        <taxon>Nocardioidaceae</taxon>
        <taxon>Nocardioides</taxon>
    </lineage>
</organism>